<dbReference type="Gene3D" id="2.60.120.200">
    <property type="match status" value="1"/>
</dbReference>
<accession>A0A9D2ZVJ8</accession>
<dbReference type="Pfam" id="PF10365">
    <property type="entry name" value="DUF2436"/>
    <property type="match status" value="1"/>
</dbReference>
<evidence type="ECO:0000259" key="4">
    <source>
        <dbReference type="Pfam" id="PF10365"/>
    </source>
</evidence>
<feature type="domain" description="CARDB" evidence="3">
    <location>
        <begin position="774"/>
        <end position="845"/>
    </location>
</feature>
<evidence type="ECO:0000313" key="5">
    <source>
        <dbReference type="EMBL" id="HJD53649.1"/>
    </source>
</evidence>
<dbReference type="NCBIfam" id="NF038128">
    <property type="entry name" value="choice_anch_J"/>
    <property type="match status" value="1"/>
</dbReference>
<dbReference type="GO" id="GO:0016787">
    <property type="term" value="F:hydrolase activity"/>
    <property type="evidence" value="ECO:0007669"/>
    <property type="project" value="UniProtKB-KW"/>
</dbReference>
<dbReference type="Pfam" id="PF07705">
    <property type="entry name" value="CARDB"/>
    <property type="match status" value="2"/>
</dbReference>
<feature type="domain" description="Peptidase C25 gingipain C-terminal" evidence="4">
    <location>
        <begin position="98"/>
        <end position="215"/>
    </location>
</feature>
<dbReference type="InterPro" id="IPR013783">
    <property type="entry name" value="Ig-like_fold"/>
</dbReference>
<comment type="caution">
    <text evidence="5">The sequence shown here is derived from an EMBL/GenBank/DDBJ whole genome shotgun (WGS) entry which is preliminary data.</text>
</comment>
<evidence type="ECO:0000256" key="1">
    <source>
        <dbReference type="ARBA" id="ARBA00022801"/>
    </source>
</evidence>
<feature type="signal peptide" evidence="2">
    <location>
        <begin position="1"/>
        <end position="20"/>
    </location>
</feature>
<sequence length="1114" mass="117622">MKKHLLLGLFGVALSQLVLAQGLDGQYTRPALTTHGRVSAAEARIESVMNRFRINSPIAGERLTAVPAQKVLRGRLGHPPVATSGYGELELHKVRRIDSDMARITLDVTSDWGDGSGYQLLLDPDCIIYFLTESGHINQIYDEADYKIPENAENMANFLIAGQSGSVDIPGGEYDFLLFNPTPTSNQVYLPGGQSEGDDVRFVAGYEYVFTITHTWDSDNCAVTCDTPSDLAVTAVSSPASGLDLGSAEDVTITVANVGETDVTQFEASYTINGGAAVTESVNVSVPAGGSVDYTFTAKADLSAPGIYTIKAGADAPDDAMTLNNSYTAEVMHISPLSPPYNCTFEDEDDVYEWDIIDANGDGYTWDIMSYGEGIGFATLYYNSVLPSDDYIIMRSPIALTEGDAHIEVVYNGMAEGYTEKMALLWGETPDVGSMSVLHRFEGFTATDEGYTTPVTFTVPATGDYYFAFHGYSDADEAGVLLNEITIDEGAYSGTPDLSIDRLVLPLSSCSLGDGETVGVTLTNAGTGGLSSFTLSCEVNGEAMASETFDTAIGIGETVVVEFDAKADFSAEDVYTVVVTAADVVPDDGQGDEVETGNNTATGTVTHFVPVDVPLVASFDDEEQRGWWTSDGSWNYDDMYAAYACTGTGPLLSRGINLTGGKAYTIDFNYMAGQNFFFQTYDQYDIVCGLDGTDPQTWDVVYSSADEYTDGLFADRSVSFSVSADGVYSVAFRQANPVGTFLITRVSITEAADYDISVAIASTLPTMLPEEQLADMTLDVTVSNRGSESASGTVTLSIDGTEAGTAAFAALAGAESTVVSVPVAAGAMVSGTMRFEVNAVIDGHDDGNPSDNTVAADVSLRLTDDLLAYDSVEDDIIDTYTNSAIGLKSGYIVVGVPVRINVATWLKGFRLGWGDADAKPFDMLVFAYDPSAAPVGDGAIPVGELLLSASADKQSGTSVTTYTLDEALRLEPGDYMLGVGYEGYGLAVDRVAPGRLYAVSEESGLGWVAYDQASAGFGTAALRAVIDSDLSGIDEAGMDGGDVTVTVDGGMLTVMSAAEVMTRVDVCAMSGVTVCSSHAGGTVFSCDVSSLPAGVYVVRIETDGGVVTRKIAVR</sequence>
<feature type="chain" id="PRO_5038778276" evidence="2">
    <location>
        <begin position="21"/>
        <end position="1114"/>
    </location>
</feature>
<dbReference type="InterPro" id="IPR026444">
    <property type="entry name" value="Secre_tail"/>
</dbReference>
<evidence type="ECO:0000313" key="6">
    <source>
        <dbReference type="Proteomes" id="UP000787625"/>
    </source>
</evidence>
<organism evidence="5 6">
    <name type="scientific">Candidatus Avibacteroides avistercoris</name>
    <dbReference type="NCBI Taxonomy" id="2840690"/>
    <lineage>
        <taxon>Bacteria</taxon>
        <taxon>Pseudomonadati</taxon>
        <taxon>Bacteroidota</taxon>
        <taxon>Bacteroidia</taxon>
        <taxon>Bacteroidales</taxon>
        <taxon>Bacteroidaceae</taxon>
        <taxon>Bacteroidaceae incertae sedis</taxon>
        <taxon>Candidatus Avibacteroides</taxon>
    </lineage>
</organism>
<dbReference type="AlphaFoldDB" id="A0A9D2ZVJ8"/>
<gene>
    <name evidence="5" type="ORF">IAA93_08005</name>
</gene>
<dbReference type="NCBIfam" id="TIGR04183">
    <property type="entry name" value="Por_Secre_tail"/>
    <property type="match status" value="1"/>
</dbReference>
<dbReference type="Proteomes" id="UP000787625">
    <property type="component" value="Unassembled WGS sequence"/>
</dbReference>
<feature type="domain" description="CARDB" evidence="3">
    <location>
        <begin position="230"/>
        <end position="317"/>
    </location>
</feature>
<keyword evidence="1" id="KW-0378">Hydrolase</keyword>
<dbReference type="Gene3D" id="2.60.40.10">
    <property type="entry name" value="Immunoglobulins"/>
    <property type="match status" value="3"/>
</dbReference>
<dbReference type="InterPro" id="IPR011635">
    <property type="entry name" value="CARDB"/>
</dbReference>
<proteinExistence type="predicted"/>
<evidence type="ECO:0000256" key="2">
    <source>
        <dbReference type="SAM" id="SignalP"/>
    </source>
</evidence>
<protein>
    <submittedName>
        <fullName evidence="5">DUF2436 domain-containing protein</fullName>
    </submittedName>
</protein>
<name>A0A9D2ZVJ8_9BACT</name>
<reference evidence="5" key="2">
    <citation type="submission" date="2021-04" db="EMBL/GenBank/DDBJ databases">
        <authorList>
            <person name="Gilroy R."/>
        </authorList>
    </citation>
    <scope>NUCLEOTIDE SEQUENCE</scope>
    <source>
        <strain evidence="5">MalCec1-1739</strain>
    </source>
</reference>
<evidence type="ECO:0000259" key="3">
    <source>
        <dbReference type="Pfam" id="PF07705"/>
    </source>
</evidence>
<reference evidence="5" key="1">
    <citation type="journal article" date="2021" name="PeerJ">
        <title>Extensive microbial diversity within the chicken gut microbiome revealed by metagenomics and culture.</title>
        <authorList>
            <person name="Gilroy R."/>
            <person name="Ravi A."/>
            <person name="Getino M."/>
            <person name="Pursley I."/>
            <person name="Horton D.L."/>
            <person name="Alikhan N.F."/>
            <person name="Baker D."/>
            <person name="Gharbi K."/>
            <person name="Hall N."/>
            <person name="Watson M."/>
            <person name="Adriaenssens E.M."/>
            <person name="Foster-Nyarko E."/>
            <person name="Jarju S."/>
            <person name="Secka A."/>
            <person name="Antonio M."/>
            <person name="Oren A."/>
            <person name="Chaudhuri R.R."/>
            <person name="La Ragione R."/>
            <person name="Hildebrand F."/>
            <person name="Pallen M.J."/>
        </authorList>
    </citation>
    <scope>NUCLEOTIDE SEQUENCE</scope>
    <source>
        <strain evidence="5">MalCec1-1739</strain>
    </source>
</reference>
<keyword evidence="2" id="KW-0732">Signal</keyword>
<dbReference type="EMBL" id="DWUP01000188">
    <property type="protein sequence ID" value="HJD53649.1"/>
    <property type="molecule type" value="Genomic_DNA"/>
</dbReference>
<dbReference type="InterPro" id="IPR018832">
    <property type="entry name" value="Pept_C25_gingipain_C"/>
</dbReference>